<evidence type="ECO:0000313" key="3">
    <source>
        <dbReference type="Proteomes" id="UP000280344"/>
    </source>
</evidence>
<protein>
    <submittedName>
        <fullName evidence="2">Uncharacterized protein</fullName>
    </submittedName>
</protein>
<reference evidence="2 3" key="1">
    <citation type="submission" date="2018-12" db="EMBL/GenBank/DDBJ databases">
        <title>Complete genome sequence of Flaviflexus sp. H23T48.</title>
        <authorList>
            <person name="Bae J.-W."/>
            <person name="Lee J.-Y."/>
        </authorList>
    </citation>
    <scope>NUCLEOTIDE SEQUENCE [LARGE SCALE GENOMIC DNA]</scope>
    <source>
        <strain evidence="2 3">H23T48</strain>
    </source>
</reference>
<sequence>MERNLENKHRDLAWRKNRDIGLLLVSIALFATVFSFVFEGKVVAGSGAIIVAFGLAGLVFLGRSFGMRKRADNTSLGEDAGE</sequence>
<dbReference type="RefSeq" id="WP_126703712.1">
    <property type="nucleotide sequence ID" value="NZ_CP034593.1"/>
</dbReference>
<evidence type="ECO:0000313" key="2">
    <source>
        <dbReference type="EMBL" id="AZQ76906.1"/>
    </source>
</evidence>
<evidence type="ECO:0000256" key="1">
    <source>
        <dbReference type="SAM" id="Phobius"/>
    </source>
</evidence>
<feature type="transmembrane region" description="Helical" evidence="1">
    <location>
        <begin position="20"/>
        <end position="38"/>
    </location>
</feature>
<accession>A0A3S9PX47</accession>
<keyword evidence="1" id="KW-0812">Transmembrane</keyword>
<gene>
    <name evidence="2" type="ORF">EJ997_05720</name>
</gene>
<name>A0A3S9PX47_9ACTO</name>
<keyword evidence="1" id="KW-0472">Membrane</keyword>
<feature type="transmembrane region" description="Helical" evidence="1">
    <location>
        <begin position="44"/>
        <end position="61"/>
    </location>
</feature>
<dbReference type="AlphaFoldDB" id="A0A3S9PX47"/>
<keyword evidence="3" id="KW-1185">Reference proteome</keyword>
<dbReference type="KEGG" id="flh:EJ997_05720"/>
<dbReference type="Proteomes" id="UP000280344">
    <property type="component" value="Chromosome"/>
</dbReference>
<proteinExistence type="predicted"/>
<dbReference type="EMBL" id="CP034593">
    <property type="protein sequence ID" value="AZQ76906.1"/>
    <property type="molecule type" value="Genomic_DNA"/>
</dbReference>
<organism evidence="2 3">
    <name type="scientific">Flaviflexus ciconiae</name>
    <dbReference type="NCBI Taxonomy" id="2496867"/>
    <lineage>
        <taxon>Bacteria</taxon>
        <taxon>Bacillati</taxon>
        <taxon>Actinomycetota</taxon>
        <taxon>Actinomycetes</taxon>
        <taxon>Actinomycetales</taxon>
        <taxon>Actinomycetaceae</taxon>
        <taxon>Flaviflexus</taxon>
    </lineage>
</organism>
<keyword evidence="1" id="KW-1133">Transmembrane helix</keyword>